<dbReference type="KEGG" id="syw:SYNW1655"/>
<dbReference type="Proteomes" id="UP000001422">
    <property type="component" value="Chromosome"/>
</dbReference>
<feature type="domain" description="GT-D fold-like" evidence="1">
    <location>
        <begin position="59"/>
        <end position="140"/>
    </location>
</feature>
<protein>
    <recommendedName>
        <fullName evidence="1">GT-D fold-like domain-containing protein</fullName>
    </recommendedName>
</protein>
<dbReference type="AlphaFoldDB" id="Q7U5P6"/>
<reference evidence="2 3" key="1">
    <citation type="journal article" date="2003" name="Nature">
        <title>The genome of a motile marine Synechococcus.</title>
        <authorList>
            <person name="Palenik B."/>
            <person name="Brahamsha B."/>
            <person name="Larimer F."/>
            <person name="Land M."/>
            <person name="Hauser L."/>
            <person name="Chain P."/>
            <person name="Lamerdin J."/>
            <person name="Regala W."/>
            <person name="Allen E.A."/>
            <person name="McCarren J."/>
            <person name="Paulsen I."/>
            <person name="Dufresne A."/>
            <person name="Partensky F."/>
            <person name="Webb E."/>
            <person name="Waterbury J."/>
        </authorList>
    </citation>
    <scope>NUCLEOTIDE SEQUENCE [LARGE SCALE GENOMIC DNA]</scope>
    <source>
        <strain evidence="2 3">WH8102</strain>
    </source>
</reference>
<evidence type="ECO:0000313" key="3">
    <source>
        <dbReference type="Proteomes" id="UP000001422"/>
    </source>
</evidence>
<keyword evidence="3" id="KW-1185">Reference proteome</keyword>
<dbReference type="eggNOG" id="COG0457">
    <property type="taxonomic scope" value="Bacteria"/>
</dbReference>
<gene>
    <name evidence="2" type="ordered locus">SYNW1655</name>
</gene>
<dbReference type="EMBL" id="BX569693">
    <property type="protein sequence ID" value="CAE08170.1"/>
    <property type="molecule type" value="Genomic_DNA"/>
</dbReference>
<proteinExistence type="predicted"/>
<dbReference type="HOGENOM" id="CLU_813611_0_0_3"/>
<evidence type="ECO:0000259" key="1">
    <source>
        <dbReference type="Pfam" id="PF22882"/>
    </source>
</evidence>
<accession>Q7U5P6</accession>
<organism evidence="2 3">
    <name type="scientific">Parasynechococcus marenigrum (strain WH8102)</name>
    <dbReference type="NCBI Taxonomy" id="84588"/>
    <lineage>
        <taxon>Bacteria</taxon>
        <taxon>Bacillati</taxon>
        <taxon>Cyanobacteriota</taxon>
        <taxon>Cyanophyceae</taxon>
        <taxon>Synechococcales</taxon>
        <taxon>Prochlorococcaceae</taxon>
        <taxon>Parasynechococcus</taxon>
        <taxon>Parasynechococcus marenigrum</taxon>
    </lineage>
</organism>
<dbReference type="Pfam" id="PF22882">
    <property type="entry name" value="GT-D-like"/>
    <property type="match status" value="1"/>
</dbReference>
<name>Q7U5P6_PARMW</name>
<dbReference type="InterPro" id="IPR055171">
    <property type="entry name" value="GT-D-like"/>
</dbReference>
<dbReference type="RefSeq" id="WP_011128519.1">
    <property type="nucleotide sequence ID" value="NC_005070.1"/>
</dbReference>
<sequence length="341" mass="38539">MTTYKRYQTPLTQIPEDELKLVAQFIRSEFQSYPSDNARIKAYEKAGYSVISNPESDIIVDLIIDALEEQKPFSVVRIGDGEGNLMTYLKYPNTPVLDQYVARAIITMQEDSFEASKLSLLLIRDLMNASARQADILGVRGIWGAYRSRDDERHKSFDDCMTLLKEEVRGKSGLFRATHYTLNLCQRGDVRGATVASAHLYIAVLRQLSKLVESSKAILLITSHKECADIFKERWPHKPIHLILVGNNSKNQTKPPKQPKFLLRLYKNLPCDLQGTLCLVGSGPWSEIYCSYVKERGGVAVDIGSGFDIIRGASTRPIHNHIQKNYPDALPPDITREQCSY</sequence>
<evidence type="ECO:0000313" key="2">
    <source>
        <dbReference type="EMBL" id="CAE08170.1"/>
    </source>
</evidence>